<dbReference type="InterPro" id="IPR014729">
    <property type="entry name" value="Rossmann-like_a/b/a_fold"/>
</dbReference>
<dbReference type="GO" id="GO:0005737">
    <property type="term" value="C:cytoplasm"/>
    <property type="evidence" value="ECO:0007669"/>
    <property type="project" value="UniProtKB-SubCell"/>
</dbReference>
<dbReference type="Proteomes" id="UP000228809">
    <property type="component" value="Unassembled WGS sequence"/>
</dbReference>
<dbReference type="CDD" id="cd01998">
    <property type="entry name" value="MnmA_TRMU-like"/>
    <property type="match status" value="1"/>
</dbReference>
<accession>A0A2M6WF73</accession>
<dbReference type="Pfam" id="PF03054">
    <property type="entry name" value="tRNA_Me_trans"/>
    <property type="match status" value="1"/>
</dbReference>
<dbReference type="GO" id="GO:0000049">
    <property type="term" value="F:tRNA binding"/>
    <property type="evidence" value="ECO:0007669"/>
    <property type="project" value="UniProtKB-KW"/>
</dbReference>
<keyword evidence="2 9" id="KW-0808">Transferase</keyword>
<evidence type="ECO:0000256" key="1">
    <source>
        <dbReference type="ARBA" id="ARBA00022555"/>
    </source>
</evidence>
<dbReference type="EC" id="2.8.1.13" evidence="9"/>
<name>A0A2M6WF73_9BACT</name>
<comment type="catalytic activity">
    <reaction evidence="8 9">
        <text>S-sulfanyl-L-cysteinyl-[protein] + uridine(34) in tRNA + AH2 + ATP = 2-thiouridine(34) in tRNA + L-cysteinyl-[protein] + A + AMP + diphosphate + H(+)</text>
        <dbReference type="Rhea" id="RHEA:47032"/>
        <dbReference type="Rhea" id="RHEA-COMP:10131"/>
        <dbReference type="Rhea" id="RHEA-COMP:11726"/>
        <dbReference type="Rhea" id="RHEA-COMP:11727"/>
        <dbReference type="Rhea" id="RHEA-COMP:11728"/>
        <dbReference type="ChEBI" id="CHEBI:13193"/>
        <dbReference type="ChEBI" id="CHEBI:15378"/>
        <dbReference type="ChEBI" id="CHEBI:17499"/>
        <dbReference type="ChEBI" id="CHEBI:29950"/>
        <dbReference type="ChEBI" id="CHEBI:30616"/>
        <dbReference type="ChEBI" id="CHEBI:33019"/>
        <dbReference type="ChEBI" id="CHEBI:61963"/>
        <dbReference type="ChEBI" id="CHEBI:65315"/>
        <dbReference type="ChEBI" id="CHEBI:87170"/>
        <dbReference type="ChEBI" id="CHEBI:456215"/>
        <dbReference type="EC" id="2.8.1.13"/>
    </reaction>
</comment>
<dbReference type="PANTHER" id="PTHR11933">
    <property type="entry name" value="TRNA 5-METHYLAMINOMETHYL-2-THIOURIDYLATE -METHYLTRANSFERASE"/>
    <property type="match status" value="1"/>
</dbReference>
<comment type="caution">
    <text evidence="12">The sequence shown here is derived from an EMBL/GenBank/DDBJ whole genome shotgun (WGS) entry which is preliminary data.</text>
</comment>
<dbReference type="GO" id="GO:0005524">
    <property type="term" value="F:ATP binding"/>
    <property type="evidence" value="ECO:0007669"/>
    <property type="project" value="UniProtKB-KW"/>
</dbReference>
<dbReference type="InterPro" id="IPR004506">
    <property type="entry name" value="MnmA-like"/>
</dbReference>
<dbReference type="InterPro" id="IPR046885">
    <property type="entry name" value="MnmA-like_C"/>
</dbReference>
<proteinExistence type="inferred from homology"/>
<dbReference type="Gene3D" id="2.40.30.10">
    <property type="entry name" value="Translation factors"/>
    <property type="match status" value="1"/>
</dbReference>
<dbReference type="PANTHER" id="PTHR11933:SF5">
    <property type="entry name" value="MITOCHONDRIAL TRNA-SPECIFIC 2-THIOURIDYLASE 1"/>
    <property type="match status" value="1"/>
</dbReference>
<keyword evidence="4 9" id="KW-0547">Nucleotide-binding</keyword>
<sequence>MSDTQKTIFVGLSGGVDSSVAAHILKNQGYAVVGVFIKIWQPEFIHCTWEEDRAAALRSAAHLEIPFQTLDLSDVYKKEVIDYLIAEYTAGRTPNPDVMCNRSVKFGAFLDYALAEGADAIATGHYGAVEEKEGAYALLQPKDKTKDQTYFLWTLTQQQLSRSLFPLYAMTKDEVRAYAVEHRLPSATRSESQGLCFIGDVEIRDFIRQYIPTNSGAVLNEAGAVIGEHEGAILYTYGQRHGFTVTSQKTDERAHFVIAKDIEKNTITVRSGSPEETAAESITLENTHWIREVPHGEADARTRHRGALRRAVIEDSSVSLAESAEKPSPGQSLVLYKDGECLGGGIIATSDTTRH</sequence>
<reference evidence="13" key="1">
    <citation type="submission" date="2017-09" db="EMBL/GenBank/DDBJ databases">
        <title>Depth-based differentiation of microbial function through sediment-hosted aquifers and enrichment of novel symbionts in the deep terrestrial subsurface.</title>
        <authorList>
            <person name="Probst A.J."/>
            <person name="Ladd B."/>
            <person name="Jarett J.K."/>
            <person name="Geller-Mcgrath D.E."/>
            <person name="Sieber C.M.K."/>
            <person name="Emerson J.B."/>
            <person name="Anantharaman K."/>
            <person name="Thomas B.C."/>
            <person name="Malmstrom R."/>
            <person name="Stieglmeier M."/>
            <person name="Klingl A."/>
            <person name="Woyke T."/>
            <person name="Ryan C.M."/>
            <person name="Banfield J.F."/>
        </authorList>
    </citation>
    <scope>NUCLEOTIDE SEQUENCE [LARGE SCALE GENOMIC DNA]</scope>
</reference>
<gene>
    <name evidence="9" type="primary">mnmA</name>
    <name evidence="12" type="ORF">COU17_00340</name>
</gene>
<evidence type="ECO:0000256" key="7">
    <source>
        <dbReference type="ARBA" id="ARBA00023157"/>
    </source>
</evidence>
<evidence type="ECO:0000313" key="13">
    <source>
        <dbReference type="Proteomes" id="UP000228809"/>
    </source>
</evidence>
<keyword evidence="6 9" id="KW-0694">RNA-binding</keyword>
<feature type="active site" description="Cysteine persulfide intermediate" evidence="9">
    <location>
        <position position="196"/>
    </location>
</feature>
<comment type="function">
    <text evidence="9">Catalyzes the 2-thiolation of uridine at the wobble position (U34) of tRNA, leading to the formation of s(2)U34.</text>
</comment>
<comment type="subcellular location">
    <subcellularLocation>
        <location evidence="9">Cytoplasm</location>
    </subcellularLocation>
</comment>
<feature type="site" description="Interaction with tRNA" evidence="9">
    <location>
        <position position="125"/>
    </location>
</feature>
<dbReference type="SUPFAM" id="SSF52402">
    <property type="entry name" value="Adenine nucleotide alpha hydrolases-like"/>
    <property type="match status" value="1"/>
</dbReference>
<evidence type="ECO:0000256" key="9">
    <source>
        <dbReference type="HAMAP-Rule" id="MF_00144"/>
    </source>
</evidence>
<evidence type="ECO:0000256" key="3">
    <source>
        <dbReference type="ARBA" id="ARBA00022694"/>
    </source>
</evidence>
<organism evidence="12 13">
    <name type="scientific">Candidatus Kaiserbacteria bacterium CG10_big_fil_rev_8_21_14_0_10_49_17</name>
    <dbReference type="NCBI Taxonomy" id="1974609"/>
    <lineage>
        <taxon>Bacteria</taxon>
        <taxon>Candidatus Kaiseribacteriota</taxon>
    </lineage>
</organism>
<dbReference type="HAMAP" id="MF_00144">
    <property type="entry name" value="tRNA_thiouridyl_MnmA"/>
    <property type="match status" value="1"/>
</dbReference>
<evidence type="ECO:0000259" key="11">
    <source>
        <dbReference type="Pfam" id="PF20259"/>
    </source>
</evidence>
<protein>
    <recommendedName>
        <fullName evidence="9">tRNA-specific 2-thiouridylase MnmA</fullName>
        <ecNumber evidence="9">2.8.1.13</ecNumber>
    </recommendedName>
</protein>
<comment type="caution">
    <text evidence="9">Lacks conserved residue(s) required for the propagation of feature annotation.</text>
</comment>
<dbReference type="InterPro" id="IPR023382">
    <property type="entry name" value="MnmA-like_central_sf"/>
</dbReference>
<evidence type="ECO:0000256" key="5">
    <source>
        <dbReference type="ARBA" id="ARBA00022840"/>
    </source>
</evidence>
<comment type="similarity">
    <text evidence="9">Belongs to the MnmA/TRMU family.</text>
</comment>
<keyword evidence="7" id="KW-1015">Disulfide bond</keyword>
<evidence type="ECO:0000259" key="10">
    <source>
        <dbReference type="Pfam" id="PF20258"/>
    </source>
</evidence>
<feature type="binding site" evidence="9">
    <location>
        <begin position="11"/>
        <end position="18"/>
    </location>
    <ligand>
        <name>ATP</name>
        <dbReference type="ChEBI" id="CHEBI:30616"/>
    </ligand>
</feature>
<dbReference type="NCBIfam" id="NF001138">
    <property type="entry name" value="PRK00143.1"/>
    <property type="match status" value="1"/>
</dbReference>
<feature type="binding site" evidence="9">
    <location>
        <position position="124"/>
    </location>
    <ligand>
        <name>ATP</name>
        <dbReference type="ChEBI" id="CHEBI:30616"/>
    </ligand>
</feature>
<evidence type="ECO:0000256" key="2">
    <source>
        <dbReference type="ARBA" id="ARBA00022679"/>
    </source>
</evidence>
<evidence type="ECO:0000256" key="6">
    <source>
        <dbReference type="ARBA" id="ARBA00022884"/>
    </source>
</evidence>
<feature type="binding site" evidence="9">
    <location>
        <position position="37"/>
    </location>
    <ligand>
        <name>ATP</name>
        <dbReference type="ChEBI" id="CHEBI:30616"/>
    </ligand>
</feature>
<feature type="region of interest" description="Interaction with target base in tRNA" evidence="9">
    <location>
        <begin position="95"/>
        <end position="97"/>
    </location>
</feature>
<evidence type="ECO:0000313" key="12">
    <source>
        <dbReference type="EMBL" id="PIT91426.1"/>
    </source>
</evidence>
<feature type="region of interest" description="Interaction with tRNA" evidence="9">
    <location>
        <begin position="146"/>
        <end position="148"/>
    </location>
</feature>
<dbReference type="NCBIfam" id="TIGR00420">
    <property type="entry name" value="trmU"/>
    <property type="match status" value="1"/>
</dbReference>
<feature type="domain" description="tRNA-specific 2-thiouridylase MnmA-like C-terminal" evidence="10">
    <location>
        <begin position="281"/>
        <end position="347"/>
    </location>
</feature>
<dbReference type="EMBL" id="PFBJ01000003">
    <property type="protein sequence ID" value="PIT91426.1"/>
    <property type="molecule type" value="Genomic_DNA"/>
</dbReference>
<keyword evidence="5 9" id="KW-0067">ATP-binding</keyword>
<dbReference type="Pfam" id="PF20259">
    <property type="entry name" value="tRNA_Me_trans_M"/>
    <property type="match status" value="1"/>
</dbReference>
<dbReference type="Gene3D" id="2.30.30.280">
    <property type="entry name" value="Adenine nucleotide alpha hydrolases-like domains"/>
    <property type="match status" value="1"/>
</dbReference>
<keyword evidence="1 9" id="KW-0820">tRNA-binding</keyword>
<dbReference type="Gene3D" id="3.40.50.620">
    <property type="entry name" value="HUPs"/>
    <property type="match status" value="1"/>
</dbReference>
<feature type="active site" description="Nucleophile" evidence="9">
    <location>
        <position position="100"/>
    </location>
</feature>
<dbReference type="Pfam" id="PF20258">
    <property type="entry name" value="tRNA_Me_trans_C"/>
    <property type="match status" value="1"/>
</dbReference>
<evidence type="ECO:0000256" key="8">
    <source>
        <dbReference type="ARBA" id="ARBA00051542"/>
    </source>
</evidence>
<evidence type="ECO:0000256" key="4">
    <source>
        <dbReference type="ARBA" id="ARBA00022741"/>
    </source>
</evidence>
<dbReference type="GO" id="GO:0002143">
    <property type="term" value="P:tRNA wobble position uridine thiolation"/>
    <property type="evidence" value="ECO:0007669"/>
    <property type="project" value="TreeGrafter"/>
</dbReference>
<keyword evidence="3 9" id="KW-0819">tRNA processing</keyword>
<dbReference type="InterPro" id="IPR046884">
    <property type="entry name" value="MnmA-like_central"/>
</dbReference>
<dbReference type="AlphaFoldDB" id="A0A2M6WF73"/>
<feature type="site" description="Interaction with tRNA" evidence="9">
    <location>
        <position position="331"/>
    </location>
</feature>
<feature type="domain" description="tRNA-specific 2-thiouridylase MnmA-like central" evidence="11">
    <location>
        <begin position="204"/>
        <end position="269"/>
    </location>
</feature>
<keyword evidence="9" id="KW-0963">Cytoplasm</keyword>
<dbReference type="GO" id="GO:0103016">
    <property type="term" value="F:tRNA-uridine 2-sulfurtransferase activity"/>
    <property type="evidence" value="ECO:0007669"/>
    <property type="project" value="UniProtKB-EC"/>
</dbReference>